<reference evidence="2 3" key="1">
    <citation type="journal article" date="2017" name="Gigascience">
        <title>Draft genome of the honey bee ectoparasitic mite, Tropilaelaps mercedesae, is shaped by the parasitic life history.</title>
        <authorList>
            <person name="Dong X."/>
            <person name="Armstrong S.D."/>
            <person name="Xia D."/>
            <person name="Makepeace B.L."/>
            <person name="Darby A.C."/>
            <person name="Kadowaki T."/>
        </authorList>
    </citation>
    <scope>NUCLEOTIDE SEQUENCE [LARGE SCALE GENOMIC DNA]</scope>
    <source>
        <strain evidence="2">Wuxi-XJTLU</strain>
    </source>
</reference>
<protein>
    <submittedName>
        <fullName evidence="2">Uncharacterized protein</fullName>
    </submittedName>
</protein>
<dbReference type="EMBL" id="MNPL01005979">
    <property type="protein sequence ID" value="OQR75689.1"/>
    <property type="molecule type" value="Genomic_DNA"/>
</dbReference>
<sequence>METTANKEGCSLDHPDVIALTVISRVDLVDKLTKNTSHQIRREGPPRRRARSGGGEKGEERRARRDTALKTRAVVADSTGATAEQKKINKNPLMTPDELLATASLFFFFCVRLANRSLAAPTKCERHAERIDEDVMKNSLRRLIAPRRSPTGGDLAATSVSLAGRCFALNRLDIAEWSHRVWIHASAPTDAGRMGSAAMGARARNENLEPSVTTMAPSGAGEWAVQAVIVVRARSTAVIDEAKRSCNSLGTKAMIGRALRLSFQVVEMAERQDERTAGVEKRPSRRFVSTTTEQTRGTANVITGDDVHLNSYEQDTQPKISL</sequence>
<name>A0A1V9XQB0_9ACAR</name>
<feature type="region of interest" description="Disordered" evidence="1">
    <location>
        <begin position="274"/>
        <end position="294"/>
    </location>
</feature>
<keyword evidence="3" id="KW-1185">Reference proteome</keyword>
<dbReference type="AlphaFoldDB" id="A0A1V9XQB0"/>
<comment type="caution">
    <text evidence="2">The sequence shown here is derived from an EMBL/GenBank/DDBJ whole genome shotgun (WGS) entry which is preliminary data.</text>
</comment>
<gene>
    <name evidence="2" type="ORF">BIW11_03213</name>
</gene>
<evidence type="ECO:0000256" key="1">
    <source>
        <dbReference type="SAM" id="MobiDB-lite"/>
    </source>
</evidence>
<feature type="compositionally biased region" description="Basic and acidic residues" evidence="1">
    <location>
        <begin position="54"/>
        <end position="69"/>
    </location>
</feature>
<organism evidence="2 3">
    <name type="scientific">Tropilaelaps mercedesae</name>
    <dbReference type="NCBI Taxonomy" id="418985"/>
    <lineage>
        <taxon>Eukaryota</taxon>
        <taxon>Metazoa</taxon>
        <taxon>Ecdysozoa</taxon>
        <taxon>Arthropoda</taxon>
        <taxon>Chelicerata</taxon>
        <taxon>Arachnida</taxon>
        <taxon>Acari</taxon>
        <taxon>Parasitiformes</taxon>
        <taxon>Mesostigmata</taxon>
        <taxon>Gamasina</taxon>
        <taxon>Dermanyssoidea</taxon>
        <taxon>Laelapidae</taxon>
        <taxon>Tropilaelaps</taxon>
    </lineage>
</organism>
<dbReference type="Proteomes" id="UP000192247">
    <property type="component" value="Unassembled WGS sequence"/>
</dbReference>
<evidence type="ECO:0000313" key="2">
    <source>
        <dbReference type="EMBL" id="OQR75689.1"/>
    </source>
</evidence>
<dbReference type="InParanoid" id="A0A1V9XQB0"/>
<proteinExistence type="predicted"/>
<accession>A0A1V9XQB0</accession>
<feature type="region of interest" description="Disordered" evidence="1">
    <location>
        <begin position="36"/>
        <end position="69"/>
    </location>
</feature>
<evidence type="ECO:0000313" key="3">
    <source>
        <dbReference type="Proteomes" id="UP000192247"/>
    </source>
</evidence>